<feature type="transmembrane region" description="Helical" evidence="8">
    <location>
        <begin position="190"/>
        <end position="210"/>
    </location>
</feature>
<dbReference type="GO" id="GO:0015293">
    <property type="term" value="F:symporter activity"/>
    <property type="evidence" value="ECO:0007669"/>
    <property type="project" value="UniProtKB-KW"/>
</dbReference>
<dbReference type="PROSITE" id="PS50850">
    <property type="entry name" value="MFS"/>
    <property type="match status" value="1"/>
</dbReference>
<keyword evidence="6 8" id="KW-1133">Transmembrane helix</keyword>
<dbReference type="Proteomes" id="UP000028631">
    <property type="component" value="Unassembled WGS sequence"/>
</dbReference>
<dbReference type="InterPro" id="IPR020846">
    <property type="entry name" value="MFS_dom"/>
</dbReference>
<evidence type="ECO:0000256" key="8">
    <source>
        <dbReference type="SAM" id="Phobius"/>
    </source>
</evidence>
<feature type="transmembrane region" description="Helical" evidence="8">
    <location>
        <begin position="397"/>
        <end position="415"/>
    </location>
</feature>
<feature type="transmembrane region" description="Helical" evidence="8">
    <location>
        <begin position="275"/>
        <end position="295"/>
    </location>
</feature>
<keyword evidence="5" id="KW-0769">Symport</keyword>
<reference evidence="10 11" key="1">
    <citation type="submission" date="2014-07" db="EMBL/GenBank/DDBJ databases">
        <title>Draft Genome Sequences of Environmental Pseudomonas syringae strains.</title>
        <authorList>
            <person name="Baltrus D.A."/>
            <person name="Berge O."/>
            <person name="Morris C."/>
        </authorList>
    </citation>
    <scope>NUCLEOTIDE SEQUENCE [LARGE SCALE GENOMIC DNA]</scope>
    <source>
        <strain evidence="10 11">GAW0119</strain>
    </source>
</reference>
<keyword evidence="3" id="KW-1003">Cell membrane</keyword>
<accession>A0A085VGF7</accession>
<evidence type="ECO:0000313" key="10">
    <source>
        <dbReference type="EMBL" id="KFE54520.1"/>
    </source>
</evidence>
<dbReference type="InterPro" id="IPR036259">
    <property type="entry name" value="MFS_trans_sf"/>
</dbReference>
<evidence type="ECO:0000256" key="5">
    <source>
        <dbReference type="ARBA" id="ARBA00022847"/>
    </source>
</evidence>
<evidence type="ECO:0000256" key="4">
    <source>
        <dbReference type="ARBA" id="ARBA00022692"/>
    </source>
</evidence>
<gene>
    <name evidence="10" type="ORF">IV01_15525</name>
</gene>
<dbReference type="PANTHER" id="PTHR43528:SF3">
    <property type="entry name" value="CITRATE-PROTON SYMPORTER"/>
    <property type="match status" value="1"/>
</dbReference>
<dbReference type="Pfam" id="PF07690">
    <property type="entry name" value="MFS_1"/>
    <property type="match status" value="1"/>
</dbReference>
<evidence type="ECO:0000259" key="9">
    <source>
        <dbReference type="PROSITE" id="PS50850"/>
    </source>
</evidence>
<feature type="transmembrane region" description="Helical" evidence="8">
    <location>
        <begin position="91"/>
        <end position="109"/>
    </location>
</feature>
<evidence type="ECO:0000256" key="1">
    <source>
        <dbReference type="ARBA" id="ARBA00004651"/>
    </source>
</evidence>
<name>A0A085VGF7_PSESX</name>
<feature type="transmembrane region" description="Helical" evidence="8">
    <location>
        <begin position="238"/>
        <end position="263"/>
    </location>
</feature>
<sequence>MSTPRTVHLSAGTRQSKTTVFAIVIGNGLVIYDFTVYSFSAVIIGKLFFPADSSLSSLLMSLLTFGIGFTMRPLGALVIGHIADSKGRKAGLNMSNLLMASGTALIAFMPTYESIGVTATLLIVIARLLQGFAAGGEIGVASAVLMELAPAGKRCYLVSWRSASQAAAALVGALVGACTTYLLTPEQLMAWGWRIPFILGLLIGPIGWLIRRNMIENVQPVIPRPSFKVLLNQHRSPLLLGILLMASPTASIYLMVLYMPTYLTRNLGMSPTMSLLSSCLASAMLFIAAPLFARIADRGTQRKPTQYVTMLVSIGSVYPVFLALTEGVGEGLSLLIIAVYAVVAMGNNGVMTVMIMESFPLHCRGMGMSLVYSLGVTIFGAFSPFFVTWLISVTHSPMAPAWYLLSAMLISLFALKAFPIESQRDLVGPIGQKL</sequence>
<dbReference type="OrthoDB" id="3690818at2"/>
<dbReference type="PANTHER" id="PTHR43528">
    <property type="entry name" value="ALPHA-KETOGLUTARATE PERMEASE"/>
    <property type="match status" value="1"/>
</dbReference>
<feature type="domain" description="Major facilitator superfamily (MFS) profile" evidence="9">
    <location>
        <begin position="19"/>
        <end position="424"/>
    </location>
</feature>
<protein>
    <submittedName>
        <fullName evidence="10">MFS transporter</fullName>
    </submittedName>
</protein>
<keyword evidence="2" id="KW-0813">Transport</keyword>
<feature type="transmembrane region" description="Helical" evidence="8">
    <location>
        <begin position="121"/>
        <end position="145"/>
    </location>
</feature>
<evidence type="ECO:0000256" key="3">
    <source>
        <dbReference type="ARBA" id="ARBA00022475"/>
    </source>
</evidence>
<feature type="transmembrane region" description="Helical" evidence="8">
    <location>
        <begin position="55"/>
        <end position="79"/>
    </location>
</feature>
<dbReference type="PATRIC" id="fig|317.175.peg.3231"/>
<feature type="transmembrane region" description="Helical" evidence="8">
    <location>
        <begin position="331"/>
        <end position="350"/>
    </location>
</feature>
<evidence type="ECO:0000256" key="2">
    <source>
        <dbReference type="ARBA" id="ARBA00022448"/>
    </source>
</evidence>
<feature type="transmembrane region" description="Helical" evidence="8">
    <location>
        <begin position="166"/>
        <end position="184"/>
    </location>
</feature>
<comment type="caution">
    <text evidence="10">The sequence shown here is derived from an EMBL/GenBank/DDBJ whole genome shotgun (WGS) entry which is preliminary data.</text>
</comment>
<dbReference type="AlphaFoldDB" id="A0A085VGF7"/>
<feature type="transmembrane region" description="Helical" evidence="8">
    <location>
        <begin position="307"/>
        <end position="325"/>
    </location>
</feature>
<proteinExistence type="predicted"/>
<feature type="transmembrane region" description="Helical" evidence="8">
    <location>
        <begin position="20"/>
        <end position="49"/>
    </location>
</feature>
<keyword evidence="4 8" id="KW-0812">Transmembrane</keyword>
<dbReference type="Gene3D" id="1.20.1250.20">
    <property type="entry name" value="MFS general substrate transporter like domains"/>
    <property type="match status" value="2"/>
</dbReference>
<dbReference type="InterPro" id="IPR051084">
    <property type="entry name" value="H+-coupled_symporters"/>
</dbReference>
<dbReference type="SUPFAM" id="SSF103473">
    <property type="entry name" value="MFS general substrate transporter"/>
    <property type="match status" value="1"/>
</dbReference>
<keyword evidence="11" id="KW-1185">Reference proteome</keyword>
<evidence type="ECO:0000256" key="6">
    <source>
        <dbReference type="ARBA" id="ARBA00022989"/>
    </source>
</evidence>
<evidence type="ECO:0000313" key="11">
    <source>
        <dbReference type="Proteomes" id="UP000028631"/>
    </source>
</evidence>
<keyword evidence="7 8" id="KW-0472">Membrane</keyword>
<dbReference type="RefSeq" id="WP_032629443.1">
    <property type="nucleotide sequence ID" value="NZ_JPQU01000043.1"/>
</dbReference>
<comment type="subcellular location">
    <subcellularLocation>
        <location evidence="1">Cell membrane</location>
        <topology evidence="1">Multi-pass membrane protein</topology>
    </subcellularLocation>
</comment>
<dbReference type="GO" id="GO:0005886">
    <property type="term" value="C:plasma membrane"/>
    <property type="evidence" value="ECO:0007669"/>
    <property type="project" value="UniProtKB-SubCell"/>
</dbReference>
<organism evidence="10 11">
    <name type="scientific">Pseudomonas syringae</name>
    <dbReference type="NCBI Taxonomy" id="317"/>
    <lineage>
        <taxon>Bacteria</taxon>
        <taxon>Pseudomonadati</taxon>
        <taxon>Pseudomonadota</taxon>
        <taxon>Gammaproteobacteria</taxon>
        <taxon>Pseudomonadales</taxon>
        <taxon>Pseudomonadaceae</taxon>
        <taxon>Pseudomonas</taxon>
    </lineage>
</organism>
<dbReference type="InterPro" id="IPR011701">
    <property type="entry name" value="MFS"/>
</dbReference>
<evidence type="ECO:0000256" key="7">
    <source>
        <dbReference type="ARBA" id="ARBA00023136"/>
    </source>
</evidence>
<dbReference type="EMBL" id="JPQU01000043">
    <property type="protein sequence ID" value="KFE54520.1"/>
    <property type="molecule type" value="Genomic_DNA"/>
</dbReference>
<feature type="transmembrane region" description="Helical" evidence="8">
    <location>
        <begin position="370"/>
        <end position="391"/>
    </location>
</feature>